<dbReference type="InterPro" id="IPR006035">
    <property type="entry name" value="Ureohydrolase"/>
</dbReference>
<comment type="caution">
    <text evidence="6">The sequence shown here is derived from an EMBL/GenBank/DDBJ whole genome shotgun (WGS) entry which is preliminary data.</text>
</comment>
<dbReference type="EMBL" id="WHNW01000003">
    <property type="protein sequence ID" value="MPV85806.1"/>
    <property type="molecule type" value="Genomic_DNA"/>
</dbReference>
<comment type="similarity">
    <text evidence="1">Belongs to the arginase family. Agmatinase subfamily.</text>
</comment>
<sequence>MSTTNTALSYPHFLGSEIAQATQEQALFHVLPVPYEESVSYGGGTAKGPSAILNASWQLEVFDGKSRPCDAHIHTLPAIDCSVPTEQVLNAIEEATAQIVRVGAVPAILGGEHTISSGVIRGLKKGGMTDFGVVQFDAHADLRHAYEDNLYSHASVMKRVVEMGVPLYQLGVRAFCEEEMQARKEFQVGYIDADVLVPKNINQFELPDDFPENVFISFDVDGFDPYVMPATGTPVAGGFGWYQALALINSIAAQRRIIGFDVVELAPIENLHAYDFIGAQLVYKIMGIIQRQRQPNN</sequence>
<feature type="binding site" evidence="4">
    <location>
        <position position="219"/>
    </location>
    <ligand>
        <name>Mn(2+)</name>
        <dbReference type="ChEBI" id="CHEBI:29035"/>
        <label>1</label>
    </ligand>
</feature>
<gene>
    <name evidence="6" type="primary">speB</name>
    <name evidence="6" type="ORF">GCU85_03515</name>
</gene>
<dbReference type="InterPro" id="IPR023696">
    <property type="entry name" value="Ureohydrolase_dom_sf"/>
</dbReference>
<dbReference type="CDD" id="cd11593">
    <property type="entry name" value="Agmatinase-like_2"/>
    <property type="match status" value="1"/>
</dbReference>
<evidence type="ECO:0000256" key="2">
    <source>
        <dbReference type="ARBA" id="ARBA00022723"/>
    </source>
</evidence>
<dbReference type="InterPro" id="IPR020855">
    <property type="entry name" value="Ureohydrolase_Mn_BS"/>
</dbReference>
<keyword evidence="3 5" id="KW-0378">Hydrolase</keyword>
<evidence type="ECO:0000256" key="3">
    <source>
        <dbReference type="ARBA" id="ARBA00022801"/>
    </source>
</evidence>
<evidence type="ECO:0000256" key="1">
    <source>
        <dbReference type="ARBA" id="ARBA00009227"/>
    </source>
</evidence>
<dbReference type="PANTHER" id="PTHR11358:SF26">
    <property type="entry name" value="GUANIDINO ACID HYDROLASE, MITOCHONDRIAL"/>
    <property type="match status" value="1"/>
</dbReference>
<reference evidence="6 7" key="1">
    <citation type="submission" date="2019-10" db="EMBL/GenBank/DDBJ databases">
        <title>Cardiobacteriales fam. a chemoheterotrophic member of the order Cardiobacteriales, and proposal of Cardiobacteriales fam. nov.</title>
        <authorList>
            <person name="Wang C."/>
        </authorList>
    </citation>
    <scope>NUCLEOTIDE SEQUENCE [LARGE SCALE GENOMIC DNA]</scope>
    <source>
        <strain evidence="6 7">ML27</strain>
    </source>
</reference>
<proteinExistence type="inferred from homology"/>
<evidence type="ECO:0000313" key="7">
    <source>
        <dbReference type="Proteomes" id="UP000471298"/>
    </source>
</evidence>
<protein>
    <submittedName>
        <fullName evidence="6">Agmatinase</fullName>
        <ecNumber evidence="6">3.5.3.11</ecNumber>
    </submittedName>
</protein>
<dbReference type="Gene3D" id="3.40.800.10">
    <property type="entry name" value="Ureohydrolase domain"/>
    <property type="match status" value="1"/>
</dbReference>
<dbReference type="GO" id="GO:0033389">
    <property type="term" value="P:putrescine biosynthetic process from arginine, via agmatine"/>
    <property type="evidence" value="ECO:0007669"/>
    <property type="project" value="TreeGrafter"/>
</dbReference>
<evidence type="ECO:0000256" key="4">
    <source>
        <dbReference type="PIRSR" id="PIRSR036979-1"/>
    </source>
</evidence>
<dbReference type="NCBIfam" id="TIGR01230">
    <property type="entry name" value="agmatinase"/>
    <property type="match status" value="1"/>
</dbReference>
<keyword evidence="7" id="KW-1185">Reference proteome</keyword>
<dbReference type="InParanoid" id="A0A6N7F1R7"/>
<dbReference type="GO" id="GO:0046872">
    <property type="term" value="F:metal ion binding"/>
    <property type="evidence" value="ECO:0007669"/>
    <property type="project" value="UniProtKB-KW"/>
</dbReference>
<comment type="cofactor">
    <cofactor evidence="4">
        <name>Mn(2+)</name>
        <dbReference type="ChEBI" id="CHEBI:29035"/>
    </cofactor>
    <text evidence="4">Binds 2 manganese ions per subunit.</text>
</comment>
<dbReference type="PIRSF" id="PIRSF036979">
    <property type="entry name" value="Arginase"/>
    <property type="match status" value="1"/>
</dbReference>
<feature type="binding site" evidence="4">
    <location>
        <position position="113"/>
    </location>
    <ligand>
        <name>Mn(2+)</name>
        <dbReference type="ChEBI" id="CHEBI:29035"/>
        <label>1</label>
    </ligand>
</feature>
<dbReference type="InterPro" id="IPR005925">
    <property type="entry name" value="Agmatinase-rel"/>
</dbReference>
<dbReference type="FunCoup" id="A0A6N7F1R7">
    <property type="interactions" value="404"/>
</dbReference>
<dbReference type="GO" id="GO:0008783">
    <property type="term" value="F:agmatinase activity"/>
    <property type="evidence" value="ECO:0007669"/>
    <property type="project" value="UniProtKB-EC"/>
</dbReference>
<dbReference type="PANTHER" id="PTHR11358">
    <property type="entry name" value="ARGINASE/AGMATINASE"/>
    <property type="match status" value="1"/>
</dbReference>
<dbReference type="Proteomes" id="UP000471298">
    <property type="component" value="Unassembled WGS sequence"/>
</dbReference>
<dbReference type="Pfam" id="PF00491">
    <property type="entry name" value="Arginase"/>
    <property type="match status" value="1"/>
</dbReference>
<feature type="binding site" evidence="4">
    <location>
        <position position="221"/>
    </location>
    <ligand>
        <name>Mn(2+)</name>
        <dbReference type="ChEBI" id="CHEBI:29035"/>
        <label>1</label>
    </ligand>
</feature>
<feature type="binding site" evidence="4">
    <location>
        <position position="141"/>
    </location>
    <ligand>
        <name>Mn(2+)</name>
        <dbReference type="ChEBI" id="CHEBI:29035"/>
        <label>1</label>
    </ligand>
</feature>
<evidence type="ECO:0000256" key="5">
    <source>
        <dbReference type="RuleBase" id="RU003684"/>
    </source>
</evidence>
<evidence type="ECO:0000313" key="6">
    <source>
        <dbReference type="EMBL" id="MPV85806.1"/>
    </source>
</evidence>
<feature type="binding site" evidence="4">
    <location>
        <position position="137"/>
    </location>
    <ligand>
        <name>Mn(2+)</name>
        <dbReference type="ChEBI" id="CHEBI:29035"/>
        <label>1</label>
    </ligand>
</feature>
<keyword evidence="4" id="KW-0464">Manganese</keyword>
<dbReference type="PROSITE" id="PS51409">
    <property type="entry name" value="ARGINASE_2"/>
    <property type="match status" value="1"/>
</dbReference>
<dbReference type="SUPFAM" id="SSF52768">
    <property type="entry name" value="Arginase/deacetylase"/>
    <property type="match status" value="1"/>
</dbReference>
<accession>A0A6N7F1R7</accession>
<keyword evidence="2 4" id="KW-0479">Metal-binding</keyword>
<name>A0A6N7F1R7_9GAMM</name>
<dbReference type="EC" id="3.5.3.11" evidence="6"/>
<dbReference type="PROSITE" id="PS01053">
    <property type="entry name" value="ARGINASE_1"/>
    <property type="match status" value="1"/>
</dbReference>
<dbReference type="AlphaFoldDB" id="A0A6N7F1R7"/>
<organism evidence="6 7">
    <name type="scientific">Ostreibacterium oceani</name>
    <dbReference type="NCBI Taxonomy" id="2654998"/>
    <lineage>
        <taxon>Bacteria</taxon>
        <taxon>Pseudomonadati</taxon>
        <taxon>Pseudomonadota</taxon>
        <taxon>Gammaproteobacteria</taxon>
        <taxon>Cardiobacteriales</taxon>
        <taxon>Ostreibacteriaceae</taxon>
        <taxon>Ostreibacterium</taxon>
    </lineage>
</organism>
<dbReference type="RefSeq" id="WP_152809426.1">
    <property type="nucleotide sequence ID" value="NZ_WHNW01000003.1"/>
</dbReference>
<feature type="binding site" evidence="4">
    <location>
        <position position="139"/>
    </location>
    <ligand>
        <name>Mn(2+)</name>
        <dbReference type="ChEBI" id="CHEBI:29035"/>
        <label>1</label>
    </ligand>
</feature>